<organism evidence="2 3">
    <name type="scientific">Porites evermanni</name>
    <dbReference type="NCBI Taxonomy" id="104178"/>
    <lineage>
        <taxon>Eukaryota</taxon>
        <taxon>Metazoa</taxon>
        <taxon>Cnidaria</taxon>
        <taxon>Anthozoa</taxon>
        <taxon>Hexacorallia</taxon>
        <taxon>Scleractinia</taxon>
        <taxon>Fungiina</taxon>
        <taxon>Poritidae</taxon>
        <taxon>Porites</taxon>
    </lineage>
</organism>
<dbReference type="EMBL" id="CALNXI010002339">
    <property type="protein sequence ID" value="CAH3186479.1"/>
    <property type="molecule type" value="Genomic_DNA"/>
</dbReference>
<gene>
    <name evidence="2" type="ORF">PEVE_00016900</name>
</gene>
<protein>
    <recommendedName>
        <fullName evidence="1">FP protein C-terminal domain-containing protein</fullName>
    </recommendedName>
</protein>
<reference evidence="2 3" key="1">
    <citation type="submission" date="2022-05" db="EMBL/GenBank/DDBJ databases">
        <authorList>
            <consortium name="Genoscope - CEA"/>
            <person name="William W."/>
        </authorList>
    </citation>
    <scope>NUCLEOTIDE SEQUENCE [LARGE SCALE GENOMIC DNA]</scope>
</reference>
<sequence length="181" mass="20587">MNSYQYNLKIVGVPLISERESAQDTAELCVKLFSGLRVDVSISEIGIAHRVPQRDTSTGNGNRRQPNPIICKFTRRMTRDTVLASRGNASRLTTEDLDLPSTAEINRIAIYSHLTPRLQELLHSAKAHQNTYNYKWCWAKGAAIFLRKTDSSMTIRLRSIDDLTKLRLRERPEARSEDPCS</sequence>
<proteinExistence type="predicted"/>
<dbReference type="InterPro" id="IPR057251">
    <property type="entry name" value="FP_C"/>
</dbReference>
<keyword evidence="3" id="KW-1185">Reference proteome</keyword>
<dbReference type="Pfam" id="PF25298">
    <property type="entry name" value="Baculo_FP_2nd"/>
    <property type="match status" value="1"/>
</dbReference>
<accession>A0ABN8S6D0</accession>
<evidence type="ECO:0000259" key="1">
    <source>
        <dbReference type="Pfam" id="PF25298"/>
    </source>
</evidence>
<name>A0ABN8S6D0_9CNID</name>
<evidence type="ECO:0000313" key="2">
    <source>
        <dbReference type="EMBL" id="CAH3186479.1"/>
    </source>
</evidence>
<feature type="domain" description="FP protein C-terminal" evidence="1">
    <location>
        <begin position="115"/>
        <end position="166"/>
    </location>
</feature>
<evidence type="ECO:0000313" key="3">
    <source>
        <dbReference type="Proteomes" id="UP001159427"/>
    </source>
</evidence>
<comment type="caution">
    <text evidence="2">The sequence shown here is derived from an EMBL/GenBank/DDBJ whole genome shotgun (WGS) entry which is preliminary data.</text>
</comment>
<dbReference type="Gene3D" id="3.30.70.1820">
    <property type="entry name" value="L1 transposable element, RRM domain"/>
    <property type="match status" value="1"/>
</dbReference>
<dbReference type="Proteomes" id="UP001159427">
    <property type="component" value="Unassembled WGS sequence"/>
</dbReference>